<evidence type="ECO:0000313" key="4">
    <source>
        <dbReference type="Proteomes" id="UP000318416"/>
    </source>
</evidence>
<evidence type="ECO:0000256" key="1">
    <source>
        <dbReference type="SAM" id="MobiDB-lite"/>
    </source>
</evidence>
<accession>A0A561EXJ6</accession>
<feature type="compositionally biased region" description="Polar residues" evidence="1">
    <location>
        <begin position="115"/>
        <end position="136"/>
    </location>
</feature>
<evidence type="ECO:0000313" key="3">
    <source>
        <dbReference type="EMBL" id="TWE20333.1"/>
    </source>
</evidence>
<reference evidence="3 4" key="1">
    <citation type="submission" date="2019-06" db="EMBL/GenBank/DDBJ databases">
        <title>Sequencing the genomes of 1000 actinobacteria strains.</title>
        <authorList>
            <person name="Klenk H.-P."/>
        </authorList>
    </citation>
    <scope>NUCLEOTIDE SEQUENCE [LARGE SCALE GENOMIC DNA]</scope>
    <source>
        <strain evidence="3 4">DSM 41649</strain>
    </source>
</reference>
<keyword evidence="2" id="KW-1133">Transmembrane helix</keyword>
<organism evidence="3 4">
    <name type="scientific">Kitasatospora atroaurantiaca</name>
    <dbReference type="NCBI Taxonomy" id="285545"/>
    <lineage>
        <taxon>Bacteria</taxon>
        <taxon>Bacillati</taxon>
        <taxon>Actinomycetota</taxon>
        <taxon>Actinomycetes</taxon>
        <taxon>Kitasatosporales</taxon>
        <taxon>Streptomycetaceae</taxon>
        <taxon>Kitasatospora</taxon>
    </lineage>
</organism>
<comment type="caution">
    <text evidence="3">The sequence shown here is derived from an EMBL/GenBank/DDBJ whole genome shotgun (WGS) entry which is preliminary data.</text>
</comment>
<keyword evidence="4" id="KW-1185">Reference proteome</keyword>
<feature type="region of interest" description="Disordered" evidence="1">
    <location>
        <begin position="84"/>
        <end position="159"/>
    </location>
</feature>
<proteinExistence type="predicted"/>
<dbReference type="OrthoDB" id="4147502at2"/>
<feature type="compositionally biased region" description="Low complexity" evidence="1">
    <location>
        <begin position="87"/>
        <end position="114"/>
    </location>
</feature>
<feature type="transmembrane region" description="Helical" evidence="2">
    <location>
        <begin position="57"/>
        <end position="79"/>
    </location>
</feature>
<dbReference type="RefSeq" id="WP_145794610.1">
    <property type="nucleotide sequence ID" value="NZ_BAAABR010000047.1"/>
</dbReference>
<dbReference type="EMBL" id="VIVR01000001">
    <property type="protein sequence ID" value="TWE20333.1"/>
    <property type="molecule type" value="Genomic_DNA"/>
</dbReference>
<evidence type="ECO:0000256" key="2">
    <source>
        <dbReference type="SAM" id="Phobius"/>
    </source>
</evidence>
<sequence>MDDLHRRLREAAAAHQPDRARILARLERGMTTSPAARSTGTRKARHRIRLGLSWPRLALAALATGAALAAGGLAVGAVVQNSEPRQEAAAGSESSAAGSSPSPSPRSPGSGQPGDTPSPSGTGRPSAPATTPQPGHTSAAPPGGTHTEDGPLWADGSVDPHSNSFWAQSNVTLRTRKPLTALTVELRIAQTGGVRNTGSWQTLPGDDFTISVREDNGVLVYRWTLKSGRTVPVGQHVFAGQYNHTAGGRDAHGDTYRADASTADTKPSVWGDFAPGT</sequence>
<protein>
    <submittedName>
        <fullName evidence="3">Uncharacterized protein</fullName>
    </submittedName>
</protein>
<feature type="region of interest" description="Disordered" evidence="1">
    <location>
        <begin position="258"/>
        <end position="277"/>
    </location>
</feature>
<gene>
    <name evidence="3" type="ORF">FB465_5482</name>
</gene>
<name>A0A561EXJ6_9ACTN</name>
<keyword evidence="2" id="KW-0472">Membrane</keyword>
<dbReference type="Proteomes" id="UP000318416">
    <property type="component" value="Unassembled WGS sequence"/>
</dbReference>
<keyword evidence="2" id="KW-0812">Transmembrane</keyword>
<dbReference type="AlphaFoldDB" id="A0A561EXJ6"/>